<feature type="domain" description="Protein kinase" evidence="14">
    <location>
        <begin position="345"/>
        <end position="615"/>
    </location>
</feature>
<dbReference type="Gene3D" id="3.80.10.10">
    <property type="entry name" value="Ribonuclease Inhibitor"/>
    <property type="match status" value="2"/>
</dbReference>
<dbReference type="EMBL" id="OOIL02002122">
    <property type="protein sequence ID" value="VFQ80495.1"/>
    <property type="molecule type" value="Genomic_DNA"/>
</dbReference>
<evidence type="ECO:0000256" key="6">
    <source>
        <dbReference type="ARBA" id="ARBA00022737"/>
    </source>
</evidence>
<dbReference type="Proteomes" id="UP000595140">
    <property type="component" value="Unassembled WGS sequence"/>
</dbReference>
<keyword evidence="8 11" id="KW-0067">ATP-binding</keyword>
<evidence type="ECO:0000256" key="2">
    <source>
        <dbReference type="ARBA" id="ARBA00022553"/>
    </source>
</evidence>
<protein>
    <recommendedName>
        <fullName evidence="14">Protein kinase domain-containing protein</fullName>
    </recommendedName>
</protein>
<dbReference type="OrthoDB" id="69842at2759"/>
<evidence type="ECO:0000256" key="13">
    <source>
        <dbReference type="SAM" id="Phobius"/>
    </source>
</evidence>
<dbReference type="PROSITE" id="PS00107">
    <property type="entry name" value="PROTEIN_KINASE_ATP"/>
    <property type="match status" value="1"/>
</dbReference>
<comment type="subcellular location">
    <subcellularLocation>
        <location evidence="1">Membrane</location>
    </subcellularLocation>
</comment>
<dbReference type="Gene3D" id="1.10.510.10">
    <property type="entry name" value="Transferase(Phosphotransferase) domain 1"/>
    <property type="match status" value="1"/>
</dbReference>
<feature type="binding site" evidence="11">
    <location>
        <position position="373"/>
    </location>
    <ligand>
        <name>ATP</name>
        <dbReference type="ChEBI" id="CHEBI:30616"/>
    </ligand>
</feature>
<evidence type="ECO:0000256" key="8">
    <source>
        <dbReference type="ARBA" id="ARBA00022840"/>
    </source>
</evidence>
<accession>A0A484LVQ3</accession>
<dbReference type="InterPro" id="IPR001611">
    <property type="entry name" value="Leu-rich_rpt"/>
</dbReference>
<feature type="region of interest" description="Disordered" evidence="12">
    <location>
        <begin position="617"/>
        <end position="651"/>
    </location>
</feature>
<dbReference type="Gene3D" id="3.30.200.20">
    <property type="entry name" value="Phosphorylase Kinase, domain 1"/>
    <property type="match status" value="1"/>
</dbReference>
<dbReference type="PANTHER" id="PTHR48010:SF71">
    <property type="entry name" value="PROTEIN KINASE DOMAIN-CONTAINING PROTEIN"/>
    <property type="match status" value="1"/>
</dbReference>
<dbReference type="Pfam" id="PF00560">
    <property type="entry name" value="LRR_1"/>
    <property type="match status" value="4"/>
</dbReference>
<dbReference type="SUPFAM" id="SSF52058">
    <property type="entry name" value="L domain-like"/>
    <property type="match status" value="1"/>
</dbReference>
<keyword evidence="7 11" id="KW-0547">Nucleotide-binding</keyword>
<evidence type="ECO:0000256" key="9">
    <source>
        <dbReference type="ARBA" id="ARBA00022989"/>
    </source>
</evidence>
<dbReference type="Pfam" id="PF08263">
    <property type="entry name" value="LRRNT_2"/>
    <property type="match status" value="1"/>
</dbReference>
<dbReference type="InterPro" id="IPR000719">
    <property type="entry name" value="Prot_kinase_dom"/>
</dbReference>
<dbReference type="InterPro" id="IPR001245">
    <property type="entry name" value="Ser-Thr/Tyr_kinase_cat_dom"/>
</dbReference>
<dbReference type="PANTHER" id="PTHR48010">
    <property type="entry name" value="OS05G0588300 PROTEIN"/>
    <property type="match status" value="1"/>
</dbReference>
<sequence>MLPPRRGINIKKNTMGLKVLLPSHFALVFCFLAVLHGTSASLESDGKALLDFAASVPHRRKLNWNSSSLICSQWAGIKCNKNGTRVIGFHLPAFGFFGPIPEGTIGKIDALRVLSLRGNHLSGALPSDIFSIPTLRYVYLQDNNFTGKIPSSFSPRLVSIDLSRNSFTGEIPATIKNLTRLTVLLLQNNFLSGSVPNLESSKLKFLNLSHNLLNGSIPDSLQNFPASSFLGNSHLCGKPLSQCPPTREIAKDPIFKKKKKKLSVGTVIAIAIGCSSFVAFLALMVSFLFFKKRVSDGSEVKEKVANGGRSEKPEDFGSGVQDAEKNKLVFFEGCSYSFDLEDLLRASAEVLGKGSYGTAYKACLDETTMVVVKRLREVGAGKREFEQQLELLGRIGRHPNILSPKAYYYSKDEKLVVHEYMPVGSLFEALHGNRSTDRSPLDWRSRLNIALGAARGIAHIHAEGGARFTHGNIKSSNVLLTANLAPCVSDFGMGPLMNYIAVKHRGPGYRAPEMIEARKVTQKSDVYGFGVLLLELLTGKSPIHDEVVDLPRWVRSVVREEWTAEVFDVELLRCGGGNAEEEMVAVLQIGIACVAKPQDMRPAMDEVVRMLEDVVQQVEDGSRPSSADRSRGSYTPTPERLFTKGQYDNPY</sequence>
<keyword evidence="3" id="KW-0433">Leucine-rich repeat</keyword>
<evidence type="ECO:0000256" key="10">
    <source>
        <dbReference type="ARBA" id="ARBA00023136"/>
    </source>
</evidence>
<proteinExistence type="predicted"/>
<reference evidence="15 16" key="1">
    <citation type="submission" date="2018-04" db="EMBL/GenBank/DDBJ databases">
        <authorList>
            <person name="Vogel A."/>
        </authorList>
    </citation>
    <scope>NUCLEOTIDE SEQUENCE [LARGE SCALE GENOMIC DNA]</scope>
</reference>
<dbReference type="SUPFAM" id="SSF56112">
    <property type="entry name" value="Protein kinase-like (PK-like)"/>
    <property type="match status" value="1"/>
</dbReference>
<dbReference type="FunFam" id="1.10.510.10:FF:000095">
    <property type="entry name" value="protein STRUBBELIG-RECEPTOR FAMILY 8"/>
    <property type="match status" value="1"/>
</dbReference>
<dbReference type="PROSITE" id="PS50011">
    <property type="entry name" value="PROTEIN_KINASE_DOM"/>
    <property type="match status" value="1"/>
</dbReference>
<dbReference type="GO" id="GO:0016020">
    <property type="term" value="C:membrane"/>
    <property type="evidence" value="ECO:0007669"/>
    <property type="project" value="UniProtKB-SubCell"/>
</dbReference>
<dbReference type="InterPro" id="IPR032675">
    <property type="entry name" value="LRR_dom_sf"/>
</dbReference>
<gene>
    <name evidence="15" type="ORF">CCAM_LOCUS22271</name>
</gene>
<evidence type="ECO:0000313" key="15">
    <source>
        <dbReference type="EMBL" id="VFQ80495.1"/>
    </source>
</evidence>
<dbReference type="InterPro" id="IPR013210">
    <property type="entry name" value="LRR_N_plant-typ"/>
</dbReference>
<dbReference type="InterPro" id="IPR017441">
    <property type="entry name" value="Protein_kinase_ATP_BS"/>
</dbReference>
<evidence type="ECO:0000256" key="12">
    <source>
        <dbReference type="SAM" id="MobiDB-lite"/>
    </source>
</evidence>
<keyword evidence="4 13" id="KW-0812">Transmembrane</keyword>
<evidence type="ECO:0000256" key="7">
    <source>
        <dbReference type="ARBA" id="ARBA00022741"/>
    </source>
</evidence>
<dbReference type="FunFam" id="3.30.200.20:FF:000307">
    <property type="entry name" value="pollen receptor-like kinase 1"/>
    <property type="match status" value="1"/>
</dbReference>
<name>A0A484LVQ3_9ASTE</name>
<dbReference type="CDD" id="cd14066">
    <property type="entry name" value="STKc_IRAK"/>
    <property type="match status" value="1"/>
</dbReference>
<organism evidence="15 16">
    <name type="scientific">Cuscuta campestris</name>
    <dbReference type="NCBI Taxonomy" id="132261"/>
    <lineage>
        <taxon>Eukaryota</taxon>
        <taxon>Viridiplantae</taxon>
        <taxon>Streptophyta</taxon>
        <taxon>Embryophyta</taxon>
        <taxon>Tracheophyta</taxon>
        <taxon>Spermatophyta</taxon>
        <taxon>Magnoliopsida</taxon>
        <taxon>eudicotyledons</taxon>
        <taxon>Gunneridae</taxon>
        <taxon>Pentapetalae</taxon>
        <taxon>asterids</taxon>
        <taxon>lamiids</taxon>
        <taxon>Solanales</taxon>
        <taxon>Convolvulaceae</taxon>
        <taxon>Cuscuteae</taxon>
        <taxon>Cuscuta</taxon>
        <taxon>Cuscuta subgen. Grammica</taxon>
        <taxon>Cuscuta sect. Cleistogrammica</taxon>
    </lineage>
</organism>
<feature type="compositionally biased region" description="Basic and acidic residues" evidence="12">
    <location>
        <begin position="620"/>
        <end position="631"/>
    </location>
</feature>
<dbReference type="InterPro" id="IPR011009">
    <property type="entry name" value="Kinase-like_dom_sf"/>
</dbReference>
<dbReference type="GO" id="GO:0005524">
    <property type="term" value="F:ATP binding"/>
    <property type="evidence" value="ECO:0007669"/>
    <property type="project" value="UniProtKB-UniRule"/>
</dbReference>
<keyword evidence="16" id="KW-1185">Reference proteome</keyword>
<dbReference type="AlphaFoldDB" id="A0A484LVQ3"/>
<keyword evidence="6" id="KW-0677">Repeat</keyword>
<evidence type="ECO:0000256" key="4">
    <source>
        <dbReference type="ARBA" id="ARBA00022692"/>
    </source>
</evidence>
<keyword evidence="10 13" id="KW-0472">Membrane</keyword>
<evidence type="ECO:0000256" key="3">
    <source>
        <dbReference type="ARBA" id="ARBA00022614"/>
    </source>
</evidence>
<keyword evidence="2" id="KW-0597">Phosphoprotein</keyword>
<evidence type="ECO:0000313" key="16">
    <source>
        <dbReference type="Proteomes" id="UP000595140"/>
    </source>
</evidence>
<evidence type="ECO:0000256" key="11">
    <source>
        <dbReference type="PROSITE-ProRule" id="PRU10141"/>
    </source>
</evidence>
<keyword evidence="5" id="KW-0732">Signal</keyword>
<feature type="transmembrane region" description="Helical" evidence="13">
    <location>
        <begin position="267"/>
        <end position="290"/>
    </location>
</feature>
<dbReference type="GO" id="GO:0004672">
    <property type="term" value="F:protein kinase activity"/>
    <property type="evidence" value="ECO:0007669"/>
    <property type="project" value="InterPro"/>
</dbReference>
<dbReference type="Pfam" id="PF07714">
    <property type="entry name" value="PK_Tyr_Ser-Thr"/>
    <property type="match status" value="1"/>
</dbReference>
<evidence type="ECO:0000259" key="14">
    <source>
        <dbReference type="PROSITE" id="PS50011"/>
    </source>
</evidence>
<dbReference type="FunFam" id="3.80.10.10:FF:000234">
    <property type="entry name" value="Probable inactive receptor kinase RLK902"/>
    <property type="match status" value="1"/>
</dbReference>
<keyword evidence="9 13" id="KW-1133">Transmembrane helix</keyword>
<dbReference type="InterPro" id="IPR050994">
    <property type="entry name" value="At_inactive_RLKs"/>
</dbReference>
<evidence type="ECO:0000256" key="1">
    <source>
        <dbReference type="ARBA" id="ARBA00004370"/>
    </source>
</evidence>
<evidence type="ECO:0000256" key="5">
    <source>
        <dbReference type="ARBA" id="ARBA00022729"/>
    </source>
</evidence>